<reference evidence="2" key="1">
    <citation type="journal article" date="2020" name="mSystems">
        <title>Genome- and Community-Level Interaction Insights into Carbon Utilization and Element Cycling Functions of Hydrothermarchaeota in Hydrothermal Sediment.</title>
        <authorList>
            <person name="Zhou Z."/>
            <person name="Liu Y."/>
            <person name="Xu W."/>
            <person name="Pan J."/>
            <person name="Luo Z.H."/>
            <person name="Li M."/>
        </authorList>
    </citation>
    <scope>NUCLEOTIDE SEQUENCE</scope>
    <source>
        <strain evidence="2">SpSt-629</strain>
    </source>
</reference>
<evidence type="ECO:0000259" key="1">
    <source>
        <dbReference type="Pfam" id="PF02602"/>
    </source>
</evidence>
<name>A0A832AWV7_9CREN</name>
<accession>A0A832AWV7</accession>
<evidence type="ECO:0000313" key="2">
    <source>
        <dbReference type="EMBL" id="HFQ78982.1"/>
    </source>
</evidence>
<comment type="caution">
    <text evidence="2">The sequence shown here is derived from an EMBL/GenBank/DDBJ whole genome shotgun (WGS) entry which is preliminary data.</text>
</comment>
<feature type="domain" description="Tetrapyrrole biosynthesis uroporphyrinogen III synthase" evidence="1">
    <location>
        <begin position="25"/>
        <end position="215"/>
    </location>
</feature>
<protein>
    <recommendedName>
        <fullName evidence="1">Tetrapyrrole biosynthesis uroporphyrinogen III synthase domain-containing protein</fullName>
    </recommendedName>
</protein>
<dbReference type="AlphaFoldDB" id="A0A832AWV7"/>
<proteinExistence type="predicted"/>
<dbReference type="SUPFAM" id="SSF69618">
    <property type="entry name" value="HemD-like"/>
    <property type="match status" value="1"/>
</dbReference>
<gene>
    <name evidence="2" type="ORF">ENT99_04680</name>
</gene>
<dbReference type="GO" id="GO:0033014">
    <property type="term" value="P:tetrapyrrole biosynthetic process"/>
    <property type="evidence" value="ECO:0007669"/>
    <property type="project" value="InterPro"/>
</dbReference>
<organism evidence="2">
    <name type="scientific">Ignisphaera aggregans</name>
    <dbReference type="NCBI Taxonomy" id="334771"/>
    <lineage>
        <taxon>Archaea</taxon>
        <taxon>Thermoproteota</taxon>
        <taxon>Thermoprotei</taxon>
        <taxon>Desulfurococcales</taxon>
        <taxon>Desulfurococcaceae</taxon>
        <taxon>Ignisphaera</taxon>
    </lineage>
</organism>
<dbReference type="Pfam" id="PF02602">
    <property type="entry name" value="HEM4"/>
    <property type="match status" value="1"/>
</dbReference>
<dbReference type="EMBL" id="DTAU01000095">
    <property type="protein sequence ID" value="HFQ78982.1"/>
    <property type="molecule type" value="Genomic_DNA"/>
</dbReference>
<dbReference type="InterPro" id="IPR036108">
    <property type="entry name" value="4pyrrol_syn_uPrphyn_synt_sf"/>
</dbReference>
<dbReference type="InterPro" id="IPR003754">
    <property type="entry name" value="4pyrrol_synth_uPrphyn_synth"/>
</dbReference>
<dbReference type="Gene3D" id="3.40.50.10090">
    <property type="match status" value="2"/>
</dbReference>
<sequence length="248" mass="28096">MKCRIAVFSPDTKIPNKLLDIGSILWLPLIELEPINGSSIETIMYLKRCPIAVVVSPRTIEILVRDAENNKLMNVLIEAIKRSTVVVIGKGTAESIRNYLQMEPHIVSPKPFTEELMKYLESMGIKCITLFKAEGGVIDVDRYPSMSIYVVKVYRYRVVEENLELVKKLIERRGIDVLAVTSYTIAKILCRKVESLNNLPLAVLGRTTAKAVTEFCRDVDSVLVGDGTIEMFREIIMNICSEARRVFW</sequence>
<dbReference type="GO" id="GO:0004852">
    <property type="term" value="F:uroporphyrinogen-III synthase activity"/>
    <property type="evidence" value="ECO:0007669"/>
    <property type="project" value="InterPro"/>
</dbReference>